<evidence type="ECO:0000256" key="12">
    <source>
        <dbReference type="SAM" id="Coils"/>
    </source>
</evidence>
<keyword evidence="9 11" id="KW-0807">Transducer</keyword>
<evidence type="ECO:0000313" key="16">
    <source>
        <dbReference type="EMBL" id="NMH66570.1"/>
    </source>
</evidence>
<keyword evidence="8 13" id="KW-0472">Membrane</keyword>
<evidence type="ECO:0000256" key="7">
    <source>
        <dbReference type="ARBA" id="ARBA00022989"/>
    </source>
</evidence>
<dbReference type="InterPro" id="IPR013655">
    <property type="entry name" value="PAS_fold_3"/>
</dbReference>
<dbReference type="GO" id="GO:0005886">
    <property type="term" value="C:plasma membrane"/>
    <property type="evidence" value="ECO:0007669"/>
    <property type="project" value="UniProtKB-SubCell"/>
</dbReference>
<keyword evidence="2" id="KW-1003">Cell membrane</keyword>
<dbReference type="FunFam" id="3.30.450.20:FF:000046">
    <property type="entry name" value="Aerotaxis sensor receptor"/>
    <property type="match status" value="1"/>
</dbReference>
<evidence type="ECO:0000256" key="9">
    <source>
        <dbReference type="ARBA" id="ARBA00023224"/>
    </source>
</evidence>
<dbReference type="GO" id="GO:0007165">
    <property type="term" value="P:signal transduction"/>
    <property type="evidence" value="ECO:0007669"/>
    <property type="project" value="UniProtKB-KW"/>
</dbReference>
<sequence>MNQRNATVLNQEVRLNQGDELISITDKRGVITYVNTRFIEVSGYSQQELLGSNHNLVRHPEMPKAAFKELWDKLKAGQSWRGIVKNRCKDGRYYWVDAFVSPLFERGQIVGYQSVRLPTTAAQVSRAERIYQRLNQGKPVRDPLSLLQKRQLSALVAGLGLALTGYVWGWEVILAGGFLMALNLAIFYDEAFRIPARLMALKQNYDSVSRFIYCGNDTSSVLDFQLLMQQAKMQGVLGRTQDQANQLHSIADQMVVATQQTHVSLDREKHQLEQIATAMGQMSSTITEVAHNAHSTSNSIETAYKLCIDSRDSMHANTHNVKALAQAVSDAAANAKQLNIEAEQVANAMGEIDAIAEQTNLLALNAAIEAARAGEQGRGFAVVADEVRALSSRTQLSTESISKSLDKMFSMLTSWAQQMDLSRQQADSCAQEILASAGKIDTIYQEVSGIHAFAQQNAVAAEQQTQVVAEISNNINDINQLSTENLTAARVIGEAALELQQSADKARALRHTFG</sequence>
<evidence type="ECO:0000256" key="2">
    <source>
        <dbReference type="ARBA" id="ARBA00022475"/>
    </source>
</evidence>
<dbReference type="EMBL" id="JAAXYH010000013">
    <property type="protein sequence ID" value="NMH66570.1"/>
    <property type="molecule type" value="Genomic_DNA"/>
</dbReference>
<dbReference type="GO" id="GO:0052131">
    <property type="term" value="P:positive aerotaxis"/>
    <property type="evidence" value="ECO:0007669"/>
    <property type="project" value="UniProtKB-ARBA"/>
</dbReference>
<dbReference type="InterPro" id="IPR035965">
    <property type="entry name" value="PAS-like_dom_sf"/>
</dbReference>
<dbReference type="InterPro" id="IPR000014">
    <property type="entry name" value="PAS"/>
</dbReference>
<reference evidence="16" key="1">
    <citation type="submission" date="2020-04" db="EMBL/GenBank/DDBJ databases">
        <title>Description of Shewanella salipaludis sp. nov., isolated from a salt marsh.</title>
        <authorList>
            <person name="Park S."/>
            <person name="Yoon J.-H."/>
        </authorList>
    </citation>
    <scope>NUCLEOTIDE SEQUENCE</scope>
    <source>
        <strain evidence="16">SHSM-M6</strain>
    </source>
</reference>
<evidence type="ECO:0000256" key="1">
    <source>
        <dbReference type="ARBA" id="ARBA00004429"/>
    </source>
</evidence>
<comment type="subcellular location">
    <subcellularLocation>
        <location evidence="1">Cell inner membrane</location>
        <topology evidence="1">Multi-pass membrane protein</topology>
    </subcellularLocation>
</comment>
<evidence type="ECO:0000256" key="4">
    <source>
        <dbReference type="ARBA" id="ARBA00022500"/>
    </source>
</evidence>
<dbReference type="CDD" id="cd00130">
    <property type="entry name" value="PAS"/>
    <property type="match status" value="1"/>
</dbReference>
<dbReference type="SMART" id="SM00283">
    <property type="entry name" value="MA"/>
    <property type="match status" value="1"/>
</dbReference>
<dbReference type="SMART" id="SM00086">
    <property type="entry name" value="PAC"/>
    <property type="match status" value="1"/>
</dbReference>
<dbReference type="Pfam" id="PF00015">
    <property type="entry name" value="MCPsignal"/>
    <property type="match status" value="1"/>
</dbReference>
<dbReference type="PROSITE" id="PS50111">
    <property type="entry name" value="CHEMOTAXIS_TRANSDUC_2"/>
    <property type="match status" value="1"/>
</dbReference>
<accession>A0A972G8P4</accession>
<dbReference type="PANTHER" id="PTHR32089:SF52">
    <property type="entry name" value="CHEMOTAXIS SIGNAL TRANSDUCTION SYSTEM METHYL ACCEPTING SENSORY TRANSDUCER WITH PAS SENSORY DOMAIN"/>
    <property type="match status" value="1"/>
</dbReference>
<dbReference type="PANTHER" id="PTHR32089">
    <property type="entry name" value="METHYL-ACCEPTING CHEMOTAXIS PROTEIN MCPB"/>
    <property type="match status" value="1"/>
</dbReference>
<dbReference type="FunFam" id="1.10.287.950:FF:000001">
    <property type="entry name" value="Methyl-accepting chemotaxis sensory transducer"/>
    <property type="match status" value="1"/>
</dbReference>
<evidence type="ECO:0000256" key="6">
    <source>
        <dbReference type="ARBA" id="ARBA00022692"/>
    </source>
</evidence>
<dbReference type="Gene3D" id="3.30.450.20">
    <property type="entry name" value="PAS domain"/>
    <property type="match status" value="1"/>
</dbReference>
<evidence type="ECO:0000313" key="17">
    <source>
        <dbReference type="Proteomes" id="UP000737113"/>
    </source>
</evidence>
<keyword evidence="12" id="KW-0175">Coiled coil</keyword>
<keyword evidence="7 13" id="KW-1133">Transmembrane helix</keyword>
<evidence type="ECO:0000256" key="13">
    <source>
        <dbReference type="SAM" id="Phobius"/>
    </source>
</evidence>
<dbReference type="Pfam" id="PF08447">
    <property type="entry name" value="PAS_3"/>
    <property type="match status" value="1"/>
</dbReference>
<evidence type="ECO:0000259" key="15">
    <source>
        <dbReference type="PROSITE" id="PS50112"/>
    </source>
</evidence>
<keyword evidence="6 13" id="KW-0812">Transmembrane</keyword>
<feature type="transmembrane region" description="Helical" evidence="13">
    <location>
        <begin position="151"/>
        <end position="168"/>
    </location>
</feature>
<evidence type="ECO:0000256" key="11">
    <source>
        <dbReference type="PROSITE-ProRule" id="PRU00284"/>
    </source>
</evidence>
<dbReference type="SUPFAM" id="SSF55785">
    <property type="entry name" value="PYP-like sensor domain (PAS domain)"/>
    <property type="match status" value="1"/>
</dbReference>
<keyword evidence="3" id="KW-0488">Methylation</keyword>
<evidence type="ECO:0000256" key="10">
    <source>
        <dbReference type="ARBA" id="ARBA00029447"/>
    </source>
</evidence>
<dbReference type="PROSITE" id="PS50112">
    <property type="entry name" value="PAS"/>
    <property type="match status" value="1"/>
</dbReference>
<dbReference type="AlphaFoldDB" id="A0A972G8P4"/>
<dbReference type="InterPro" id="IPR004089">
    <property type="entry name" value="MCPsignal_dom"/>
</dbReference>
<dbReference type="NCBIfam" id="TIGR00229">
    <property type="entry name" value="sensory_box"/>
    <property type="match status" value="1"/>
</dbReference>
<evidence type="ECO:0000256" key="5">
    <source>
        <dbReference type="ARBA" id="ARBA00022519"/>
    </source>
</evidence>
<dbReference type="Proteomes" id="UP000737113">
    <property type="component" value="Unassembled WGS sequence"/>
</dbReference>
<keyword evidence="5" id="KW-0997">Cell inner membrane</keyword>
<dbReference type="SMART" id="SM00091">
    <property type="entry name" value="PAS"/>
    <property type="match status" value="1"/>
</dbReference>
<dbReference type="InterPro" id="IPR001610">
    <property type="entry name" value="PAC"/>
</dbReference>
<feature type="domain" description="PAS" evidence="15">
    <location>
        <begin position="22"/>
        <end position="61"/>
    </location>
</feature>
<keyword evidence="4" id="KW-0145">Chemotaxis</keyword>
<evidence type="ECO:0000256" key="3">
    <source>
        <dbReference type="ARBA" id="ARBA00022481"/>
    </source>
</evidence>
<comment type="caution">
    <text evidence="16">The sequence shown here is derived from an EMBL/GenBank/DDBJ whole genome shotgun (WGS) entry which is preliminary data.</text>
</comment>
<feature type="coiled-coil region" evidence="12">
    <location>
        <begin position="321"/>
        <end position="348"/>
    </location>
</feature>
<keyword evidence="17" id="KW-1185">Reference proteome</keyword>
<feature type="domain" description="Methyl-accepting transducer" evidence="14">
    <location>
        <begin position="243"/>
        <end position="479"/>
    </location>
</feature>
<evidence type="ECO:0000256" key="8">
    <source>
        <dbReference type="ARBA" id="ARBA00023136"/>
    </source>
</evidence>
<evidence type="ECO:0000259" key="14">
    <source>
        <dbReference type="PROSITE" id="PS50111"/>
    </source>
</evidence>
<comment type="similarity">
    <text evidence="10">Belongs to the methyl-accepting chemotaxis (MCP) protein family.</text>
</comment>
<gene>
    <name evidence="16" type="ORF">HC757_15545</name>
</gene>
<organism evidence="16 17">
    <name type="scientific">Shewanella salipaludis</name>
    <dbReference type="NCBI Taxonomy" id="2723052"/>
    <lineage>
        <taxon>Bacteria</taxon>
        <taxon>Pseudomonadati</taxon>
        <taxon>Pseudomonadota</taxon>
        <taxon>Gammaproteobacteria</taxon>
        <taxon>Alteromonadales</taxon>
        <taxon>Shewanellaceae</taxon>
        <taxon>Shewanella</taxon>
    </lineage>
</organism>
<protein>
    <submittedName>
        <fullName evidence="16">PAS domain-containing protein</fullName>
    </submittedName>
</protein>
<name>A0A972G8P4_9GAMM</name>
<dbReference type="SUPFAM" id="SSF58104">
    <property type="entry name" value="Methyl-accepting chemotaxis protein (MCP) signaling domain"/>
    <property type="match status" value="1"/>
</dbReference>
<dbReference type="Gene3D" id="1.10.287.950">
    <property type="entry name" value="Methyl-accepting chemotaxis protein"/>
    <property type="match status" value="1"/>
</dbReference>
<proteinExistence type="inferred from homology"/>